<gene>
    <name evidence="2" type="ORF">JTE90_010272</name>
</gene>
<evidence type="ECO:0000313" key="3">
    <source>
        <dbReference type="Proteomes" id="UP000827092"/>
    </source>
</evidence>
<evidence type="ECO:0000313" key="2">
    <source>
        <dbReference type="EMBL" id="KAG8175594.1"/>
    </source>
</evidence>
<comment type="caution">
    <text evidence="2">The sequence shown here is derived from an EMBL/GenBank/DDBJ whole genome shotgun (WGS) entry which is preliminary data.</text>
</comment>
<feature type="compositionally biased region" description="Polar residues" evidence="1">
    <location>
        <begin position="1"/>
        <end position="12"/>
    </location>
</feature>
<name>A0AAV6TV60_9ARAC</name>
<protein>
    <submittedName>
        <fullName evidence="2">Uncharacterized protein</fullName>
    </submittedName>
</protein>
<dbReference type="Proteomes" id="UP000827092">
    <property type="component" value="Unassembled WGS sequence"/>
</dbReference>
<dbReference type="EMBL" id="JAFNEN010000981">
    <property type="protein sequence ID" value="KAG8175594.1"/>
    <property type="molecule type" value="Genomic_DNA"/>
</dbReference>
<evidence type="ECO:0000256" key="1">
    <source>
        <dbReference type="SAM" id="MobiDB-lite"/>
    </source>
</evidence>
<accession>A0AAV6TV60</accession>
<keyword evidence="3" id="KW-1185">Reference proteome</keyword>
<reference evidence="2 3" key="1">
    <citation type="journal article" date="2022" name="Nat. Ecol. Evol.">
        <title>A masculinizing supergene underlies an exaggerated male reproductive morph in a spider.</title>
        <authorList>
            <person name="Hendrickx F."/>
            <person name="De Corte Z."/>
            <person name="Sonet G."/>
            <person name="Van Belleghem S.M."/>
            <person name="Kostlbacher S."/>
            <person name="Vangestel C."/>
        </authorList>
    </citation>
    <scope>NUCLEOTIDE SEQUENCE [LARGE SCALE GENOMIC DNA]</scope>
    <source>
        <strain evidence="2">W744_W776</strain>
    </source>
</reference>
<proteinExistence type="predicted"/>
<feature type="region of interest" description="Disordered" evidence="1">
    <location>
        <begin position="1"/>
        <end position="20"/>
    </location>
</feature>
<sequence length="70" mass="7621">MCCRPSTMNAGQNPRHVSRNSGTKFLNSGVILVPRTTINLEHVCALSASISISGIEQTQKQSVAHEEREV</sequence>
<organism evidence="2 3">
    <name type="scientific">Oedothorax gibbosus</name>
    <dbReference type="NCBI Taxonomy" id="931172"/>
    <lineage>
        <taxon>Eukaryota</taxon>
        <taxon>Metazoa</taxon>
        <taxon>Ecdysozoa</taxon>
        <taxon>Arthropoda</taxon>
        <taxon>Chelicerata</taxon>
        <taxon>Arachnida</taxon>
        <taxon>Araneae</taxon>
        <taxon>Araneomorphae</taxon>
        <taxon>Entelegynae</taxon>
        <taxon>Araneoidea</taxon>
        <taxon>Linyphiidae</taxon>
        <taxon>Erigoninae</taxon>
        <taxon>Oedothorax</taxon>
    </lineage>
</organism>
<dbReference type="AlphaFoldDB" id="A0AAV6TV60"/>